<accession>A0ABS2JAW1</accession>
<dbReference type="RefSeq" id="WP_204957804.1">
    <property type="nucleotide sequence ID" value="NZ_JAFEUO010000002.1"/>
</dbReference>
<dbReference type="Proteomes" id="UP000809587">
    <property type="component" value="Unassembled WGS sequence"/>
</dbReference>
<keyword evidence="3" id="KW-1185">Reference proteome</keyword>
<dbReference type="InterPro" id="IPR008538">
    <property type="entry name" value="Uma2"/>
</dbReference>
<keyword evidence="2" id="KW-0540">Nuclease</keyword>
<protein>
    <submittedName>
        <fullName evidence="2">Uma2 family endonuclease</fullName>
    </submittedName>
</protein>
<evidence type="ECO:0000313" key="2">
    <source>
        <dbReference type="EMBL" id="MBM7082574.1"/>
    </source>
</evidence>
<gene>
    <name evidence="2" type="ORF">JQN84_08515</name>
</gene>
<dbReference type="GO" id="GO:0004519">
    <property type="term" value="F:endonuclease activity"/>
    <property type="evidence" value="ECO:0007669"/>
    <property type="project" value="UniProtKB-KW"/>
</dbReference>
<dbReference type="InterPro" id="IPR012296">
    <property type="entry name" value="Nuclease_put_TT1808"/>
</dbReference>
<feature type="domain" description="Putative restriction endonuclease" evidence="1">
    <location>
        <begin position="20"/>
        <end position="168"/>
    </location>
</feature>
<dbReference type="PANTHER" id="PTHR35400">
    <property type="entry name" value="SLR1083 PROTEIN"/>
    <property type="match status" value="1"/>
</dbReference>
<evidence type="ECO:0000313" key="3">
    <source>
        <dbReference type="Proteomes" id="UP000809587"/>
    </source>
</evidence>
<dbReference type="EMBL" id="JAFEUO010000002">
    <property type="protein sequence ID" value="MBM7082574.1"/>
    <property type="molecule type" value="Genomic_DNA"/>
</dbReference>
<evidence type="ECO:0000259" key="1">
    <source>
        <dbReference type="Pfam" id="PF05685"/>
    </source>
</evidence>
<dbReference type="Gene3D" id="3.90.1570.10">
    <property type="entry name" value="tt1808, chain A"/>
    <property type="match status" value="1"/>
</dbReference>
<reference evidence="2 3" key="1">
    <citation type="submission" date="2021-02" db="EMBL/GenBank/DDBJ databases">
        <authorList>
            <person name="Lee D.-H."/>
        </authorList>
    </citation>
    <scope>NUCLEOTIDE SEQUENCE [LARGE SCALE GENOMIC DNA]</scope>
    <source>
        <strain evidence="2 3">MMS20-R2-29</strain>
    </source>
</reference>
<keyword evidence="2" id="KW-0378">Hydrolase</keyword>
<comment type="caution">
    <text evidence="2">The sequence shown here is derived from an EMBL/GenBank/DDBJ whole genome shotgun (WGS) entry which is preliminary data.</text>
</comment>
<dbReference type="CDD" id="cd06260">
    <property type="entry name" value="DUF820-like"/>
    <property type="match status" value="1"/>
</dbReference>
<name>A0ABS2JAW1_9ACTN</name>
<keyword evidence="2" id="KW-0255">Endonuclease</keyword>
<dbReference type="Pfam" id="PF05685">
    <property type="entry name" value="Uma2"/>
    <property type="match status" value="1"/>
</dbReference>
<dbReference type="PANTHER" id="PTHR35400:SF3">
    <property type="entry name" value="SLL1072 PROTEIN"/>
    <property type="match status" value="1"/>
</dbReference>
<sequence>MTAVPEWMRPPRPEGWYADDLDTLTEAPRHTELIDGALVFMMSPQRVWHARIVTALVNALTDQAPSGVEVDREITVRLDRWNRPEPGLVAAAAPHDPSRTFYTPEETLLVVEVVSPESAHRDRTVKLRKYAEAGIANYWRVEEEDGSPVVHAYELDVPTRAYVATGIHRHELRTTKPFVIKLDLDGLVPGRKA</sequence>
<organism evidence="2 3">
    <name type="scientific">Micromonospora humidisoli</name>
    <dbReference type="NCBI Taxonomy" id="2807622"/>
    <lineage>
        <taxon>Bacteria</taxon>
        <taxon>Bacillati</taxon>
        <taxon>Actinomycetota</taxon>
        <taxon>Actinomycetes</taxon>
        <taxon>Micromonosporales</taxon>
        <taxon>Micromonosporaceae</taxon>
        <taxon>Micromonospora</taxon>
    </lineage>
</organism>
<proteinExistence type="predicted"/>
<dbReference type="SUPFAM" id="SSF52980">
    <property type="entry name" value="Restriction endonuclease-like"/>
    <property type="match status" value="1"/>
</dbReference>
<dbReference type="InterPro" id="IPR011335">
    <property type="entry name" value="Restrct_endonuc-II-like"/>
</dbReference>